<keyword evidence="3" id="KW-0238">DNA-binding</keyword>
<evidence type="ECO:0000256" key="5">
    <source>
        <dbReference type="ARBA" id="ARBA00023242"/>
    </source>
</evidence>
<feature type="compositionally biased region" description="Basic and acidic residues" evidence="6">
    <location>
        <begin position="357"/>
        <end position="367"/>
    </location>
</feature>
<evidence type="ECO:0000256" key="4">
    <source>
        <dbReference type="ARBA" id="ARBA00023163"/>
    </source>
</evidence>
<dbReference type="PANTHER" id="PTHR21654:SF107">
    <property type="entry name" value="TRIHELIX TRANSCRIPTION FACTOR PTL-LIKE"/>
    <property type="match status" value="1"/>
</dbReference>
<dbReference type="AlphaFoldDB" id="A0AAV8QCE0"/>
<dbReference type="GO" id="GO:0005634">
    <property type="term" value="C:nucleus"/>
    <property type="evidence" value="ECO:0007669"/>
    <property type="project" value="UniProtKB-SubCell"/>
</dbReference>
<keyword evidence="9" id="KW-1185">Reference proteome</keyword>
<gene>
    <name evidence="8" type="ORF">OPV22_029835</name>
</gene>
<evidence type="ECO:0000256" key="3">
    <source>
        <dbReference type="ARBA" id="ARBA00023125"/>
    </source>
</evidence>
<organism evidence="8 9">
    <name type="scientific">Ensete ventricosum</name>
    <name type="common">Abyssinian banana</name>
    <name type="synonym">Musa ensete</name>
    <dbReference type="NCBI Taxonomy" id="4639"/>
    <lineage>
        <taxon>Eukaryota</taxon>
        <taxon>Viridiplantae</taxon>
        <taxon>Streptophyta</taxon>
        <taxon>Embryophyta</taxon>
        <taxon>Tracheophyta</taxon>
        <taxon>Spermatophyta</taxon>
        <taxon>Magnoliopsida</taxon>
        <taxon>Liliopsida</taxon>
        <taxon>Zingiberales</taxon>
        <taxon>Musaceae</taxon>
        <taxon>Ensete</taxon>
    </lineage>
</organism>
<sequence length="452" mass="50675">MDLHELHYLIAERKPRFTSVSSDQHANQALFMGQHYNFIPVAGPEQYGMLMAGTGSEVGLPPPPPPATECFKFVGGGGGGGGQGRWPRQETLTLLEVRSRLDSSFREAARKGPLWDEVSRIMAEEHGYQRSGKKCREKLENLYKYYKKTKEGKAGRQDGKNYRFCRQLEALYGESSNIAATEINQRSPSHATNAATTLPAADQGALQAPKLSGNISLSSSGECNEASSTEEEGDGSTRRLIKTGGESWKSKVEEFIGAQIKRLMEAQATWLNQMLKTLEHMEQARVSREEDWRRQEAARLDREHSLRAGERAWSEARDAAIVQALEKMSRRELKPRPREETNGNISTDDNSMAQRWPSREGRRGEGGLREEVRAVVACVGCSRSSTKRCKERWDDNSRSINECSRKGMVTNKRPRKSGAMDEDFEGWGSGWHEDGRQGSDVAGLQLTDARWY</sequence>
<dbReference type="InterPro" id="IPR044822">
    <property type="entry name" value="Myb_DNA-bind_4"/>
</dbReference>
<feature type="region of interest" description="Disordered" evidence="6">
    <location>
        <begin position="211"/>
        <end position="242"/>
    </location>
</feature>
<evidence type="ECO:0000256" key="1">
    <source>
        <dbReference type="ARBA" id="ARBA00004123"/>
    </source>
</evidence>
<feature type="compositionally biased region" description="Basic and acidic residues" evidence="6">
    <location>
        <begin position="331"/>
        <end position="341"/>
    </location>
</feature>
<proteinExistence type="predicted"/>
<dbReference type="EMBL" id="JAQQAF010000008">
    <property type="protein sequence ID" value="KAJ8467283.1"/>
    <property type="molecule type" value="Genomic_DNA"/>
</dbReference>
<dbReference type="PANTHER" id="PTHR21654">
    <property type="entry name" value="FI21293P1"/>
    <property type="match status" value="1"/>
</dbReference>
<name>A0AAV8QCE0_ENSVE</name>
<keyword evidence="2" id="KW-0805">Transcription regulation</keyword>
<dbReference type="PROSITE" id="PS50090">
    <property type="entry name" value="MYB_LIKE"/>
    <property type="match status" value="1"/>
</dbReference>
<accession>A0AAV8QCE0</accession>
<feature type="compositionally biased region" description="Polar residues" evidence="6">
    <location>
        <begin position="213"/>
        <end position="227"/>
    </location>
</feature>
<dbReference type="Gene3D" id="1.10.10.60">
    <property type="entry name" value="Homeodomain-like"/>
    <property type="match status" value="1"/>
</dbReference>
<keyword evidence="4" id="KW-0804">Transcription</keyword>
<evidence type="ECO:0000256" key="2">
    <source>
        <dbReference type="ARBA" id="ARBA00023015"/>
    </source>
</evidence>
<dbReference type="Proteomes" id="UP001222027">
    <property type="component" value="Unassembled WGS sequence"/>
</dbReference>
<dbReference type="GO" id="GO:0003677">
    <property type="term" value="F:DNA binding"/>
    <property type="evidence" value="ECO:0007669"/>
    <property type="project" value="UniProtKB-KW"/>
</dbReference>
<reference evidence="8 9" key="1">
    <citation type="submission" date="2022-12" db="EMBL/GenBank/DDBJ databases">
        <title>Chromosome-scale assembly of the Ensete ventricosum genome.</title>
        <authorList>
            <person name="Dussert Y."/>
            <person name="Stocks J."/>
            <person name="Wendawek A."/>
            <person name="Woldeyes F."/>
            <person name="Nichols R.A."/>
            <person name="Borrell J.S."/>
        </authorList>
    </citation>
    <scope>NUCLEOTIDE SEQUENCE [LARGE SCALE GENOMIC DNA]</scope>
    <source>
        <strain evidence="9">cv. Maze</strain>
        <tissue evidence="8">Seeds</tissue>
    </source>
</reference>
<dbReference type="GO" id="GO:0006355">
    <property type="term" value="P:regulation of DNA-templated transcription"/>
    <property type="evidence" value="ECO:0007669"/>
    <property type="project" value="UniProtKB-ARBA"/>
</dbReference>
<feature type="compositionally biased region" description="Polar residues" evidence="6">
    <location>
        <begin position="342"/>
        <end position="353"/>
    </location>
</feature>
<comment type="caution">
    <text evidence="8">The sequence shown here is derived from an EMBL/GenBank/DDBJ whole genome shotgun (WGS) entry which is preliminary data.</text>
</comment>
<dbReference type="InterPro" id="IPR001005">
    <property type="entry name" value="SANT/Myb"/>
</dbReference>
<comment type="subcellular location">
    <subcellularLocation>
        <location evidence="1">Nucleus</location>
    </subcellularLocation>
</comment>
<feature type="region of interest" description="Disordered" evidence="6">
    <location>
        <begin position="406"/>
        <end position="452"/>
    </location>
</feature>
<dbReference type="CDD" id="cd12203">
    <property type="entry name" value="GT1"/>
    <property type="match status" value="1"/>
</dbReference>
<feature type="domain" description="Myb-like" evidence="7">
    <location>
        <begin position="83"/>
        <end position="143"/>
    </location>
</feature>
<evidence type="ECO:0000313" key="9">
    <source>
        <dbReference type="Proteomes" id="UP001222027"/>
    </source>
</evidence>
<dbReference type="Pfam" id="PF13837">
    <property type="entry name" value="Myb_DNA-bind_4"/>
    <property type="match status" value="1"/>
</dbReference>
<keyword evidence="5" id="KW-0539">Nucleus</keyword>
<evidence type="ECO:0000313" key="8">
    <source>
        <dbReference type="EMBL" id="KAJ8467283.1"/>
    </source>
</evidence>
<feature type="region of interest" description="Disordered" evidence="6">
    <location>
        <begin position="331"/>
        <end position="367"/>
    </location>
</feature>
<evidence type="ECO:0000256" key="6">
    <source>
        <dbReference type="SAM" id="MobiDB-lite"/>
    </source>
</evidence>
<protein>
    <recommendedName>
        <fullName evidence="7">Myb-like domain-containing protein</fullName>
    </recommendedName>
</protein>
<dbReference type="FunFam" id="1.10.10.60:FF:000342">
    <property type="entry name" value="trihelix transcription factor PTL-like"/>
    <property type="match status" value="1"/>
</dbReference>
<evidence type="ECO:0000259" key="7">
    <source>
        <dbReference type="PROSITE" id="PS50090"/>
    </source>
</evidence>